<sequence length="441" mass="50930">MRSDKDLKQANEAVENKWIEEFTTNPADDPERTMRLRSYLEDIASNHRNGMSCKLHKAERGGFHYCFVLRFEEDGVQWIFRFPLPGSSFHRHRKTEAELAVMQFIREKTSIPTPKTIASGVTDGEFKGLGPYILMKYIEGNFLSNLLLDYKNNDRIRKGIDNSQLRHVYRQIAGIHLDLFAHDFSAIGSLKMEDSETGHIWRAASEPLTFKLTVTQGMMVGTEIPVSNKPFSSASKYFEHLTSQTLTSLAENKTTRLHPEEASKDFNATHLLRSMAQHFAAKIEQMPFKLYCDDLRFGNIMANDSFDILAIIDLEFTYAAPASFLGSPPWWIVGTEPFEWDDEDKKDYGVKVDMFIDELEKEEKSRKVEQTLSQFMRQCWSDGSFWYNFAVRECSELKDVMKLCLDMEPFRSFLQKPSWDTEDDIEKIMSALGCMKIQPGE</sequence>
<dbReference type="SUPFAM" id="SSF56112">
    <property type="entry name" value="Protein kinase-like (PK-like)"/>
    <property type="match status" value="1"/>
</dbReference>
<feature type="domain" description="Aminoglycoside phosphotransferase" evidence="1">
    <location>
        <begin position="73"/>
        <end position="322"/>
    </location>
</feature>
<dbReference type="Proteomes" id="UP001492380">
    <property type="component" value="Unassembled WGS sequence"/>
</dbReference>
<evidence type="ECO:0000313" key="2">
    <source>
        <dbReference type="EMBL" id="KAK8246863.1"/>
    </source>
</evidence>
<dbReference type="Pfam" id="PF01636">
    <property type="entry name" value="APH"/>
    <property type="match status" value="1"/>
</dbReference>
<keyword evidence="3" id="KW-1185">Reference proteome</keyword>
<protein>
    <recommendedName>
        <fullName evidence="1">Aminoglycoside phosphotransferase domain-containing protein</fullName>
    </recommendedName>
</protein>
<accession>A0ABR1Z388</accession>
<organism evidence="2 3">
    <name type="scientific">Phyllosticta capitalensis</name>
    <dbReference type="NCBI Taxonomy" id="121624"/>
    <lineage>
        <taxon>Eukaryota</taxon>
        <taxon>Fungi</taxon>
        <taxon>Dikarya</taxon>
        <taxon>Ascomycota</taxon>
        <taxon>Pezizomycotina</taxon>
        <taxon>Dothideomycetes</taxon>
        <taxon>Dothideomycetes incertae sedis</taxon>
        <taxon>Botryosphaeriales</taxon>
        <taxon>Phyllostictaceae</taxon>
        <taxon>Phyllosticta</taxon>
    </lineage>
</organism>
<evidence type="ECO:0000313" key="3">
    <source>
        <dbReference type="Proteomes" id="UP001492380"/>
    </source>
</evidence>
<dbReference type="InterPro" id="IPR002575">
    <property type="entry name" value="Aminoglycoside_PTrfase"/>
</dbReference>
<evidence type="ECO:0000259" key="1">
    <source>
        <dbReference type="Pfam" id="PF01636"/>
    </source>
</evidence>
<dbReference type="InterPro" id="IPR011009">
    <property type="entry name" value="Kinase-like_dom_sf"/>
</dbReference>
<dbReference type="EMBL" id="JBBWRZ010000001">
    <property type="protein sequence ID" value="KAK8246863.1"/>
    <property type="molecule type" value="Genomic_DNA"/>
</dbReference>
<name>A0ABR1Z388_9PEZI</name>
<gene>
    <name evidence="2" type="ORF">HDK90DRAFT_23266</name>
</gene>
<dbReference type="InterPro" id="IPR051678">
    <property type="entry name" value="AGP_Transferase"/>
</dbReference>
<comment type="caution">
    <text evidence="2">The sequence shown here is derived from an EMBL/GenBank/DDBJ whole genome shotgun (WGS) entry which is preliminary data.</text>
</comment>
<dbReference type="PANTHER" id="PTHR21310">
    <property type="entry name" value="AMINOGLYCOSIDE PHOSPHOTRANSFERASE-RELATED-RELATED"/>
    <property type="match status" value="1"/>
</dbReference>
<proteinExistence type="predicted"/>
<dbReference type="PANTHER" id="PTHR21310:SF37">
    <property type="entry name" value="AMINOGLYCOSIDE PHOSPHOTRANSFERASE DOMAIN-CONTAINING PROTEIN"/>
    <property type="match status" value="1"/>
</dbReference>
<reference evidence="2 3" key="1">
    <citation type="submission" date="2024-04" db="EMBL/GenBank/DDBJ databases">
        <title>Phyllosticta paracitricarpa is synonymous to the EU quarantine fungus P. citricarpa based on phylogenomic analyses.</title>
        <authorList>
            <consortium name="Lawrence Berkeley National Laboratory"/>
            <person name="Van Ingen-Buijs V.A."/>
            <person name="Van Westerhoven A.C."/>
            <person name="Haridas S."/>
            <person name="Skiadas P."/>
            <person name="Martin F."/>
            <person name="Groenewald J.Z."/>
            <person name="Crous P.W."/>
            <person name="Seidl M.F."/>
        </authorList>
    </citation>
    <scope>NUCLEOTIDE SEQUENCE [LARGE SCALE GENOMIC DNA]</scope>
    <source>
        <strain evidence="2 3">CBS 123374</strain>
    </source>
</reference>